<organism evidence="1 2">
    <name type="scientific">Tetraparma gracilis</name>
    <dbReference type="NCBI Taxonomy" id="2962635"/>
    <lineage>
        <taxon>Eukaryota</taxon>
        <taxon>Sar</taxon>
        <taxon>Stramenopiles</taxon>
        <taxon>Ochrophyta</taxon>
        <taxon>Bolidophyceae</taxon>
        <taxon>Parmales</taxon>
        <taxon>Triparmaceae</taxon>
        <taxon>Tetraparma</taxon>
    </lineage>
</organism>
<evidence type="ECO:0000313" key="1">
    <source>
        <dbReference type="EMBL" id="GMI49853.1"/>
    </source>
</evidence>
<evidence type="ECO:0000313" key="2">
    <source>
        <dbReference type="Proteomes" id="UP001165060"/>
    </source>
</evidence>
<comment type="caution">
    <text evidence="1">The sequence shown here is derived from an EMBL/GenBank/DDBJ whole genome shotgun (WGS) entry which is preliminary data.</text>
</comment>
<sequence>EEYYSAYEAEADDAEEADEYAVEYTQIEMRQLGEWGTCTLVYGEEAAEEEEQDEDNYENEDAEETIAAVYVGFHCSENGGIRLGLFSDQFCTTFDNSGLTLESMIGVVTPTEDEYAFLSESEKISCDDDAQEYAYELMWDSAAEMEEQEVDEYGNVENAEITEFCASMFTGLTCWANVADECKPVDQQEYDEDGEANEDSTAGQQTSICNFVEHAANGNMPEFDTWHYTTADQFSSSSGSAPSAGQKAALAVFVPLTVIFGATAFYYHGKLTSAGKGGPGLASYGGAMA</sequence>
<dbReference type="EMBL" id="BRYB01006852">
    <property type="protein sequence ID" value="GMI49853.1"/>
    <property type="molecule type" value="Genomic_DNA"/>
</dbReference>
<name>A0ABQ6N8A3_9STRA</name>
<feature type="non-terminal residue" evidence="1">
    <location>
        <position position="1"/>
    </location>
</feature>
<reference evidence="1 2" key="1">
    <citation type="journal article" date="2023" name="Commun. Biol.">
        <title>Genome analysis of Parmales, the sister group of diatoms, reveals the evolutionary specialization of diatoms from phago-mixotrophs to photoautotrophs.</title>
        <authorList>
            <person name="Ban H."/>
            <person name="Sato S."/>
            <person name="Yoshikawa S."/>
            <person name="Yamada K."/>
            <person name="Nakamura Y."/>
            <person name="Ichinomiya M."/>
            <person name="Sato N."/>
            <person name="Blanc-Mathieu R."/>
            <person name="Endo H."/>
            <person name="Kuwata A."/>
            <person name="Ogata H."/>
        </authorList>
    </citation>
    <scope>NUCLEOTIDE SEQUENCE [LARGE SCALE GENOMIC DNA]</scope>
</reference>
<dbReference type="Proteomes" id="UP001165060">
    <property type="component" value="Unassembled WGS sequence"/>
</dbReference>
<proteinExistence type="predicted"/>
<accession>A0ABQ6N8A3</accession>
<gene>
    <name evidence="1" type="ORF">TeGR_g8392</name>
</gene>
<keyword evidence="2" id="KW-1185">Reference proteome</keyword>
<protein>
    <submittedName>
        <fullName evidence="1">Uncharacterized protein</fullName>
    </submittedName>
</protein>